<proteinExistence type="predicted"/>
<sequence length="47" mass="4951">MGFAAKPICRLETGPNIDSVVATLVSAAEKKFCVDGDSIARRSIVRG</sequence>
<organism evidence="1 2">
    <name type="scientific">Rhodopirellula maiorica SM1</name>
    <dbReference type="NCBI Taxonomy" id="1265738"/>
    <lineage>
        <taxon>Bacteria</taxon>
        <taxon>Pseudomonadati</taxon>
        <taxon>Planctomycetota</taxon>
        <taxon>Planctomycetia</taxon>
        <taxon>Pirellulales</taxon>
        <taxon>Pirellulaceae</taxon>
        <taxon>Novipirellula</taxon>
    </lineage>
</organism>
<dbReference type="PATRIC" id="fig|1265738.3.peg.2039"/>
<comment type="caution">
    <text evidence="1">The sequence shown here is derived from an EMBL/GenBank/DDBJ whole genome shotgun (WGS) entry which is preliminary data.</text>
</comment>
<evidence type="ECO:0000313" key="2">
    <source>
        <dbReference type="Proteomes" id="UP000011991"/>
    </source>
</evidence>
<keyword evidence="2" id="KW-1185">Reference proteome</keyword>
<accession>M5S055</accession>
<dbReference type="EMBL" id="ANOG01000285">
    <property type="protein sequence ID" value="EMI21037.1"/>
    <property type="molecule type" value="Genomic_DNA"/>
</dbReference>
<evidence type="ECO:0000313" key="1">
    <source>
        <dbReference type="EMBL" id="EMI21037.1"/>
    </source>
</evidence>
<dbReference type="Proteomes" id="UP000011991">
    <property type="component" value="Unassembled WGS sequence"/>
</dbReference>
<protein>
    <submittedName>
        <fullName evidence="1">Uncharacterized protein</fullName>
    </submittedName>
</protein>
<name>M5S055_9BACT</name>
<gene>
    <name evidence="1" type="ORF">RMSM_02037</name>
</gene>
<reference evidence="1 2" key="1">
    <citation type="journal article" date="2013" name="Mar. Genomics">
        <title>Expression of sulfatases in Rhodopirellula baltica and the diversity of sulfatases in the genus Rhodopirellula.</title>
        <authorList>
            <person name="Wegner C.E."/>
            <person name="Richter-Heitmann T."/>
            <person name="Klindworth A."/>
            <person name="Klockow C."/>
            <person name="Richter M."/>
            <person name="Achstetter T."/>
            <person name="Glockner F.O."/>
            <person name="Harder J."/>
        </authorList>
    </citation>
    <scope>NUCLEOTIDE SEQUENCE [LARGE SCALE GENOMIC DNA]</scope>
    <source>
        <strain evidence="1 2">SM1</strain>
    </source>
</reference>
<dbReference type="AlphaFoldDB" id="M5S055"/>